<dbReference type="EMBL" id="CAJVCH010491535">
    <property type="protein sequence ID" value="CAG7820835.1"/>
    <property type="molecule type" value="Genomic_DNA"/>
</dbReference>
<dbReference type="PANTHER" id="PTHR21177">
    <property type="entry name" value="IP06524P-RELATED"/>
    <property type="match status" value="1"/>
</dbReference>
<comment type="caution">
    <text evidence="2">The sequence shown here is derived from an EMBL/GenBank/DDBJ whole genome shotgun (WGS) entry which is preliminary data.</text>
</comment>
<evidence type="ECO:0000313" key="2">
    <source>
        <dbReference type="EMBL" id="CAG7820835.1"/>
    </source>
</evidence>
<dbReference type="AlphaFoldDB" id="A0A8J2KUB4"/>
<organism evidence="2 3">
    <name type="scientific">Allacma fusca</name>
    <dbReference type="NCBI Taxonomy" id="39272"/>
    <lineage>
        <taxon>Eukaryota</taxon>
        <taxon>Metazoa</taxon>
        <taxon>Ecdysozoa</taxon>
        <taxon>Arthropoda</taxon>
        <taxon>Hexapoda</taxon>
        <taxon>Collembola</taxon>
        <taxon>Symphypleona</taxon>
        <taxon>Sminthuridae</taxon>
        <taxon>Allacma</taxon>
    </lineage>
</organism>
<protein>
    <recommendedName>
        <fullName evidence="1">DUF4789 domain-containing protein</fullName>
    </recommendedName>
</protein>
<feature type="domain" description="DUF4789" evidence="1">
    <location>
        <begin position="24"/>
        <end position="84"/>
    </location>
</feature>
<proteinExistence type="predicted"/>
<name>A0A8J2KUB4_9HEXA</name>
<accession>A0A8J2KUB4</accession>
<dbReference type="Pfam" id="PF16033">
    <property type="entry name" value="DUF4789"/>
    <property type="match status" value="1"/>
</dbReference>
<evidence type="ECO:0000313" key="3">
    <source>
        <dbReference type="Proteomes" id="UP000708208"/>
    </source>
</evidence>
<feature type="non-terminal residue" evidence="2">
    <location>
        <position position="158"/>
    </location>
</feature>
<dbReference type="InterPro" id="IPR031993">
    <property type="entry name" value="DUF4789"/>
</dbReference>
<sequence length="158" mass="16677">DIGGAYNDGPCGNGTIGQSPTDPKLGICYCPPEFLDSSIRANIYHRALKQCFPIYSKGPCTASQWLIIKNVTGKCEENPCRTNGPTTGGVVPFKGHCVTLGMPSKFCKRGENISFDWDGLTVQCAGPSYAIAASPAVISPLSCGEGQTLGQDKTCEPI</sequence>
<reference evidence="2" key="1">
    <citation type="submission" date="2021-06" db="EMBL/GenBank/DDBJ databases">
        <authorList>
            <person name="Hodson N. C."/>
            <person name="Mongue J. A."/>
            <person name="Jaron S. K."/>
        </authorList>
    </citation>
    <scope>NUCLEOTIDE SEQUENCE</scope>
</reference>
<gene>
    <name evidence="2" type="ORF">AFUS01_LOCUS31206</name>
</gene>
<evidence type="ECO:0000259" key="1">
    <source>
        <dbReference type="Pfam" id="PF16033"/>
    </source>
</evidence>
<dbReference type="Proteomes" id="UP000708208">
    <property type="component" value="Unassembled WGS sequence"/>
</dbReference>
<feature type="non-terminal residue" evidence="2">
    <location>
        <position position="1"/>
    </location>
</feature>
<keyword evidence="3" id="KW-1185">Reference proteome</keyword>